<evidence type="ECO:0000313" key="1">
    <source>
        <dbReference type="EMBL" id="KAI8046504.1"/>
    </source>
</evidence>
<dbReference type="AlphaFoldDB" id="A0A9Q0BWP6"/>
<accession>A0A9Q0BWP6</accession>
<evidence type="ECO:0000313" key="2">
    <source>
        <dbReference type="Proteomes" id="UP001059596"/>
    </source>
</evidence>
<proteinExistence type="predicted"/>
<comment type="caution">
    <text evidence="1">The sequence shown here is derived from an EMBL/GenBank/DDBJ whole genome shotgun (WGS) entry which is preliminary data.</text>
</comment>
<organism evidence="1 2">
    <name type="scientific">Drosophila gunungcola</name>
    <name type="common">fruit fly</name>
    <dbReference type="NCBI Taxonomy" id="103775"/>
    <lineage>
        <taxon>Eukaryota</taxon>
        <taxon>Metazoa</taxon>
        <taxon>Ecdysozoa</taxon>
        <taxon>Arthropoda</taxon>
        <taxon>Hexapoda</taxon>
        <taxon>Insecta</taxon>
        <taxon>Pterygota</taxon>
        <taxon>Neoptera</taxon>
        <taxon>Endopterygota</taxon>
        <taxon>Diptera</taxon>
        <taxon>Brachycera</taxon>
        <taxon>Muscomorpha</taxon>
        <taxon>Ephydroidea</taxon>
        <taxon>Drosophilidae</taxon>
        <taxon>Drosophila</taxon>
        <taxon>Sophophora</taxon>
    </lineage>
</organism>
<keyword evidence="2" id="KW-1185">Reference proteome</keyword>
<dbReference type="EMBL" id="JAMKOV010000001">
    <property type="protein sequence ID" value="KAI8046504.1"/>
    <property type="molecule type" value="Genomic_DNA"/>
</dbReference>
<sequence>MRIDLLENDCVCSYHRLSQSLRLGLSWPVWRFPPAKVGQNERQPPSISSIPS</sequence>
<gene>
    <name evidence="1" type="ORF">M5D96_002714</name>
</gene>
<dbReference type="Proteomes" id="UP001059596">
    <property type="component" value="Chromosome 3R"/>
</dbReference>
<protein>
    <submittedName>
        <fullName evidence="1">Uncharacterized protein</fullName>
    </submittedName>
</protein>
<reference evidence="1" key="1">
    <citation type="journal article" date="2023" name="Genome Biol. Evol.">
        <title>Long-read-based Genome Assembly of Drosophila gunungcola Reveals Fewer Chemosensory Genes in Flower-breeding Species.</title>
        <authorList>
            <person name="Negi A."/>
            <person name="Liao B.Y."/>
            <person name="Yeh S.D."/>
        </authorList>
    </citation>
    <scope>NUCLEOTIDE SEQUENCE</scope>
    <source>
        <strain evidence="1">Sukarami</strain>
    </source>
</reference>
<name>A0A9Q0BWP6_9MUSC</name>